<protein>
    <submittedName>
        <fullName evidence="2">Uncharacterized protein</fullName>
    </submittedName>
</protein>
<dbReference type="EMBL" id="KN595388">
    <property type="protein sequence ID" value="KHJ81015.1"/>
    <property type="molecule type" value="Genomic_DNA"/>
</dbReference>
<feature type="region of interest" description="Disordered" evidence="1">
    <location>
        <begin position="70"/>
        <end position="130"/>
    </location>
</feature>
<name>A0A0B1SCQ6_OESDE</name>
<feature type="non-terminal residue" evidence="2">
    <location>
        <position position="146"/>
    </location>
</feature>
<evidence type="ECO:0000313" key="3">
    <source>
        <dbReference type="Proteomes" id="UP000053660"/>
    </source>
</evidence>
<feature type="compositionally biased region" description="Acidic residues" evidence="1">
    <location>
        <begin position="75"/>
        <end position="84"/>
    </location>
</feature>
<evidence type="ECO:0000256" key="1">
    <source>
        <dbReference type="SAM" id="MobiDB-lite"/>
    </source>
</evidence>
<keyword evidence="3" id="KW-1185">Reference proteome</keyword>
<dbReference type="AlphaFoldDB" id="A0A0B1SCQ6"/>
<accession>A0A0B1SCQ6</accession>
<gene>
    <name evidence="2" type="ORF">OESDEN_19303</name>
</gene>
<reference evidence="2 3" key="1">
    <citation type="submission" date="2014-03" db="EMBL/GenBank/DDBJ databases">
        <title>Draft genome of the hookworm Oesophagostomum dentatum.</title>
        <authorList>
            <person name="Mitreva M."/>
        </authorList>
    </citation>
    <scope>NUCLEOTIDE SEQUENCE [LARGE SCALE GENOMIC DNA]</scope>
    <source>
        <strain evidence="2 3">OD-Hann</strain>
    </source>
</reference>
<organism evidence="2 3">
    <name type="scientific">Oesophagostomum dentatum</name>
    <name type="common">Nodular worm</name>
    <dbReference type="NCBI Taxonomy" id="61180"/>
    <lineage>
        <taxon>Eukaryota</taxon>
        <taxon>Metazoa</taxon>
        <taxon>Ecdysozoa</taxon>
        <taxon>Nematoda</taxon>
        <taxon>Chromadorea</taxon>
        <taxon>Rhabditida</taxon>
        <taxon>Rhabditina</taxon>
        <taxon>Rhabditomorpha</taxon>
        <taxon>Strongyloidea</taxon>
        <taxon>Strongylidae</taxon>
        <taxon>Oesophagostomum</taxon>
    </lineage>
</organism>
<sequence>MNLGVSRRTAKQIGKRIEGDIASIRARITMERMERNKTGGGVVNLPPLDGARQRLYDFLTSTTTVHEIEGSVEAGMDEPEEEQCEVPVKRARPTSEKENLPQELPQASVMKCKRPFGERSPNVDHNANMRNLRMELLREELEKTKR</sequence>
<proteinExistence type="predicted"/>
<dbReference type="Proteomes" id="UP000053660">
    <property type="component" value="Unassembled WGS sequence"/>
</dbReference>
<evidence type="ECO:0000313" key="2">
    <source>
        <dbReference type="EMBL" id="KHJ81015.1"/>
    </source>
</evidence>